<feature type="chain" id="PRO_5026870768" evidence="1">
    <location>
        <begin position="29"/>
        <end position="152"/>
    </location>
</feature>
<gene>
    <name evidence="2" type="ORF">GR206_30370</name>
</gene>
<dbReference type="EMBL" id="WUEP01000033">
    <property type="protein sequence ID" value="NEH95263.1"/>
    <property type="molecule type" value="Genomic_DNA"/>
</dbReference>
<proteinExistence type="predicted"/>
<reference evidence="2 3" key="1">
    <citation type="submission" date="2019-12" db="EMBL/GenBank/DDBJ databases">
        <title>Rhizobium genotypes associated with high levels of biological nitrogen fixation by grain legumes in a temperate-maritime cropping system.</title>
        <authorList>
            <person name="Maluk M."/>
            <person name="Francesc Ferrando Molina F."/>
            <person name="Lopez Del Egido L."/>
            <person name="Lafos M."/>
            <person name="Langarica-Fuentes A."/>
            <person name="Gebre Yohannes G."/>
            <person name="Young M.W."/>
            <person name="Martin P."/>
            <person name="Gantlett R."/>
            <person name="Kenicer G."/>
            <person name="Hawes C."/>
            <person name="Begg G.S."/>
            <person name="Quilliam R.S."/>
            <person name="Squire G.R."/>
            <person name="Poole P.S."/>
            <person name="Young P.W."/>
            <person name="Iannetta P.M."/>
            <person name="James E.K."/>
        </authorList>
    </citation>
    <scope>NUCLEOTIDE SEQUENCE [LARGE SCALE GENOMIC DNA]</scope>
    <source>
        <strain evidence="2 3">JHI2449</strain>
    </source>
</reference>
<accession>A0A6N9ZP48</accession>
<evidence type="ECO:0000313" key="3">
    <source>
        <dbReference type="Proteomes" id="UP000468864"/>
    </source>
</evidence>
<dbReference type="AlphaFoldDB" id="A0A6N9ZP48"/>
<sequence>MRCLQHRSVFRYLLGAVLASVPLAAAHAEPPNHCRNSFKPNEPIEPRFVGIDYALFMHVLAERYCGAEPKPMRPRFLQYVEKQGCGPGTEIYSDLEAAIAKMEGASLKLLAQNGDPSLAISEPQVQEWASATTKELGGCDGLKAAHDAELQQ</sequence>
<evidence type="ECO:0000313" key="2">
    <source>
        <dbReference type="EMBL" id="NEH95263.1"/>
    </source>
</evidence>
<keyword evidence="1" id="KW-0732">Signal</keyword>
<comment type="caution">
    <text evidence="2">The sequence shown here is derived from an EMBL/GenBank/DDBJ whole genome shotgun (WGS) entry which is preliminary data.</text>
</comment>
<protein>
    <submittedName>
        <fullName evidence="2">Uncharacterized protein</fullName>
    </submittedName>
</protein>
<feature type="signal peptide" evidence="1">
    <location>
        <begin position="1"/>
        <end position="28"/>
    </location>
</feature>
<name>A0A6N9ZP48_9HYPH</name>
<dbReference type="RefSeq" id="WP_163883055.1">
    <property type="nucleotide sequence ID" value="NZ_WUEP01000033.1"/>
</dbReference>
<organism evidence="2 3">
    <name type="scientific">Rhizobium laguerreae</name>
    <dbReference type="NCBI Taxonomy" id="1076926"/>
    <lineage>
        <taxon>Bacteria</taxon>
        <taxon>Pseudomonadati</taxon>
        <taxon>Pseudomonadota</taxon>
        <taxon>Alphaproteobacteria</taxon>
        <taxon>Hyphomicrobiales</taxon>
        <taxon>Rhizobiaceae</taxon>
        <taxon>Rhizobium/Agrobacterium group</taxon>
        <taxon>Rhizobium</taxon>
    </lineage>
</organism>
<dbReference type="Proteomes" id="UP000468864">
    <property type="component" value="Unassembled WGS sequence"/>
</dbReference>
<evidence type="ECO:0000256" key="1">
    <source>
        <dbReference type="SAM" id="SignalP"/>
    </source>
</evidence>